<protein>
    <submittedName>
        <fullName evidence="2">Uncharacterized protein</fullName>
    </submittedName>
</protein>
<feature type="region of interest" description="Disordered" evidence="1">
    <location>
        <begin position="523"/>
        <end position="546"/>
    </location>
</feature>
<evidence type="ECO:0000256" key="1">
    <source>
        <dbReference type="SAM" id="MobiDB-lite"/>
    </source>
</evidence>
<evidence type="ECO:0000313" key="2">
    <source>
        <dbReference type="EMBL" id="KAK1928043.1"/>
    </source>
</evidence>
<dbReference type="Proteomes" id="UP001182556">
    <property type="component" value="Unassembled WGS sequence"/>
</dbReference>
<accession>A0AAD9L9E9</accession>
<comment type="caution">
    <text evidence="2">The sequence shown here is derived from an EMBL/GenBank/DDBJ whole genome shotgun (WGS) entry which is preliminary data.</text>
</comment>
<reference evidence="2" key="1">
    <citation type="submission" date="2023-02" db="EMBL/GenBank/DDBJ databases">
        <title>Identification and recombinant expression of a fungal hydrolase from Papiliotrema laurentii that hydrolyzes apple cutin and clears colloidal polyester polyurethane.</title>
        <authorList>
            <consortium name="DOE Joint Genome Institute"/>
            <person name="Roman V.A."/>
            <person name="Bojanowski C."/>
            <person name="Crable B.R."/>
            <person name="Wagner D.N."/>
            <person name="Hung C.S."/>
            <person name="Nadeau L.J."/>
            <person name="Schratz L."/>
            <person name="Haridas S."/>
            <person name="Pangilinan J."/>
            <person name="Lipzen A."/>
            <person name="Na H."/>
            <person name="Yan M."/>
            <person name="Ng V."/>
            <person name="Grigoriev I.V."/>
            <person name="Spatafora J.W."/>
            <person name="Barlow D."/>
            <person name="Biffinger J."/>
            <person name="Kelley-Loughnane N."/>
            <person name="Varaljay V.A."/>
            <person name="Crookes-Goodson W.J."/>
        </authorList>
    </citation>
    <scope>NUCLEOTIDE SEQUENCE</scope>
    <source>
        <strain evidence="2">5307AH</strain>
    </source>
</reference>
<organism evidence="2 3">
    <name type="scientific">Papiliotrema laurentii</name>
    <name type="common">Cryptococcus laurentii</name>
    <dbReference type="NCBI Taxonomy" id="5418"/>
    <lineage>
        <taxon>Eukaryota</taxon>
        <taxon>Fungi</taxon>
        <taxon>Dikarya</taxon>
        <taxon>Basidiomycota</taxon>
        <taxon>Agaricomycotina</taxon>
        <taxon>Tremellomycetes</taxon>
        <taxon>Tremellales</taxon>
        <taxon>Rhynchogastremaceae</taxon>
        <taxon>Papiliotrema</taxon>
    </lineage>
</organism>
<sequence length="554" mass="61156">MTSNPDPSLQSTGIANTTYPSKTDVAVLEYPLCATRVGDDEVELTLATDDLFQAIDPEYWLLPDKNRYRWDVPPEIKDFEGNNAHPFMSMEDDPPRLDSSSFYPTYAGKVVEPAVKEGCSDPQTVVLSDNTKIDVSNAKMRFNVEKATHETLTGVVRFICPPRVDRLKLNHVAGSRRQSNQVTIRCVGNNQTAALGMPPTVLRIEREQTLMTLIDTVTDRLFACGSYHTHWDKEGKENIIFAEEVIPQEGMRNRAFSDAPWNLLVQNLKDAALSSSRRRSPILGKWRARGARRSSPLFSGMGACASDISNPASGPGSRQDTPSSLMDRLGEGIDATEFYSSLICKAQARGNRTARTDWSDGTNNSARDFELHAPCSYGIPTVGEEPTWKALGALANRNGDEPVRFPAVAWSFVPKSGKPAETSASVDTTLIVAPAALSVFGCGFEGEDGMSELTMKSFKSQQELCSVDLRRKADAKNGAEFDIDWREDVGAILDRHTGEMIVIRDFSKLRSEGPRQLIIEHFRPDGESTTSEAGARKRHRSPNALNPECKRIAH</sequence>
<gene>
    <name evidence="2" type="ORF">DB88DRAFT_470596</name>
</gene>
<dbReference type="AlphaFoldDB" id="A0AAD9L9E9"/>
<name>A0AAD9L9E9_PAPLA</name>
<evidence type="ECO:0000313" key="3">
    <source>
        <dbReference type="Proteomes" id="UP001182556"/>
    </source>
</evidence>
<proteinExistence type="predicted"/>
<dbReference type="EMBL" id="JAODAN010000001">
    <property type="protein sequence ID" value="KAK1928043.1"/>
    <property type="molecule type" value="Genomic_DNA"/>
</dbReference>
<keyword evidence="3" id="KW-1185">Reference proteome</keyword>